<dbReference type="PROSITE" id="PS01149">
    <property type="entry name" value="PSI_RSU"/>
    <property type="match status" value="1"/>
</dbReference>
<dbReference type="InterPro" id="IPR018496">
    <property type="entry name" value="PsdUridine_synth_RsuA/RluB_CS"/>
</dbReference>
<dbReference type="SUPFAM" id="SSF55174">
    <property type="entry name" value="Alpha-L RNA-binding motif"/>
    <property type="match status" value="1"/>
</dbReference>
<dbReference type="STRING" id="1208920.CONE_0649"/>
<dbReference type="InterPro" id="IPR050343">
    <property type="entry name" value="RsuA_PseudoU_synthase"/>
</dbReference>
<sequence>MKTSKTVKENLHDSKNIVNSDKKNIVKEKLGFSYRHNKWSKLRTPFRRRRIDNEKITTINADDLVQDDKDSILNNPKHNNDESQYDKIVSPYLNKSSNLAEINLKKYLNEDVVPKLHKVLADLGIGSRRDMEELIISGRVSVNGAPAHIGQRVKGTDIVRLNGKIIQRAGIKKIPRIIVYHKPSGEIVSHDDPQGRDSVFSNLPKINLGKWISIGRLDINTEGLLIFTNSGDLANYFMHPRNEIDREYAVRILGELSEEQKSKLINGVLLDDGLASFNLLSYLGGEGINKWYKLVIKEGRNREIRRVFDSIGITVSRLMRIRYGEIFLPRNLHRGKWIELDESMVLAIMAKNGLSKNDLDGKGKISSGIEHYKYHGKRSEEVDTHNKNDSAKIKRNLDRNTKINNKNIKISSHDISNNSILKKDKNDILVKEIRCKKDNNIISHIPKKYIDIKDRSISINKTHNANQDRQPNNPNAHESHLGFLTKKKRTF</sequence>
<dbReference type="Pfam" id="PF01479">
    <property type="entry name" value="S4"/>
    <property type="match status" value="1"/>
</dbReference>
<evidence type="ECO:0000256" key="4">
    <source>
        <dbReference type="PROSITE-ProRule" id="PRU00182"/>
    </source>
</evidence>
<dbReference type="InterPro" id="IPR042092">
    <property type="entry name" value="PsdUridine_s_RsuA/RluB/E/F_cat"/>
</dbReference>
<evidence type="ECO:0000256" key="6">
    <source>
        <dbReference type="SAM" id="MobiDB-lite"/>
    </source>
</evidence>
<dbReference type="InterPro" id="IPR020094">
    <property type="entry name" value="TruA/RsuA/RluB/E/F_N"/>
</dbReference>
<dbReference type="AlphaFoldDB" id="M1LZ48"/>
<dbReference type="Gene3D" id="3.30.70.1560">
    <property type="entry name" value="Alpha-L RNA-binding motif"/>
    <property type="match status" value="1"/>
</dbReference>
<dbReference type="RefSeq" id="WP_015397090.1">
    <property type="nucleotide sequence ID" value="NC_020299.1"/>
</dbReference>
<feature type="domain" description="RNA-binding S4" evidence="7">
    <location>
        <begin position="114"/>
        <end position="175"/>
    </location>
</feature>
<dbReference type="InterPro" id="IPR020103">
    <property type="entry name" value="PsdUridine_synth_cat_dom_sf"/>
</dbReference>
<dbReference type="Proteomes" id="UP000011541">
    <property type="component" value="Chromosome"/>
</dbReference>
<evidence type="ECO:0000256" key="2">
    <source>
        <dbReference type="ARBA" id="ARBA00022884"/>
    </source>
</evidence>
<accession>M1LZ48</accession>
<evidence type="ECO:0000256" key="3">
    <source>
        <dbReference type="ARBA" id="ARBA00023235"/>
    </source>
</evidence>
<evidence type="ECO:0000256" key="5">
    <source>
        <dbReference type="RuleBase" id="RU003887"/>
    </source>
</evidence>
<feature type="compositionally biased region" description="Polar residues" evidence="6">
    <location>
        <begin position="463"/>
        <end position="476"/>
    </location>
</feature>
<dbReference type="Gene3D" id="3.30.70.580">
    <property type="entry name" value="Pseudouridine synthase I, catalytic domain, N-terminal subdomain"/>
    <property type="match status" value="1"/>
</dbReference>
<dbReference type="GO" id="GO:0003723">
    <property type="term" value="F:RNA binding"/>
    <property type="evidence" value="ECO:0007669"/>
    <property type="project" value="UniProtKB-KW"/>
</dbReference>
<protein>
    <recommendedName>
        <fullName evidence="5">Pseudouridine synthase</fullName>
        <ecNumber evidence="5">5.4.99.-</ecNumber>
    </recommendedName>
</protein>
<evidence type="ECO:0000313" key="9">
    <source>
        <dbReference type="Proteomes" id="UP000011541"/>
    </source>
</evidence>
<comment type="similarity">
    <text evidence="1 5">Belongs to the pseudouridine synthase RsuA family.</text>
</comment>
<organism evidence="8 9">
    <name type="scientific">Candidatus Kinetoplastidibacterium stringomonadis TCC290E</name>
    <dbReference type="NCBI Taxonomy" id="1208920"/>
    <lineage>
        <taxon>Bacteria</taxon>
        <taxon>Pseudomonadati</taxon>
        <taxon>Pseudomonadota</taxon>
        <taxon>Betaproteobacteria</taxon>
        <taxon>Candidatus Kinetoplastidibacterium</taxon>
    </lineage>
</organism>
<dbReference type="PATRIC" id="fig|1208920.3.peg.394"/>
<dbReference type="SUPFAM" id="SSF55120">
    <property type="entry name" value="Pseudouridine synthase"/>
    <property type="match status" value="1"/>
</dbReference>
<dbReference type="Gene3D" id="3.10.290.10">
    <property type="entry name" value="RNA-binding S4 domain"/>
    <property type="match status" value="1"/>
</dbReference>
<dbReference type="CDD" id="cd00165">
    <property type="entry name" value="S4"/>
    <property type="match status" value="1"/>
</dbReference>
<keyword evidence="2 4" id="KW-0694">RNA-binding</keyword>
<name>M1LZ48_9PROT</name>
<dbReference type="PANTHER" id="PTHR47683">
    <property type="entry name" value="PSEUDOURIDINE SYNTHASE FAMILY PROTEIN-RELATED"/>
    <property type="match status" value="1"/>
</dbReference>
<dbReference type="InterPro" id="IPR002942">
    <property type="entry name" value="S4_RNA-bd"/>
</dbReference>
<dbReference type="CDD" id="cd02556">
    <property type="entry name" value="PseudoU_synth_RluB"/>
    <property type="match status" value="1"/>
</dbReference>
<dbReference type="Pfam" id="PF00849">
    <property type="entry name" value="PseudoU_synth_2"/>
    <property type="match status" value="1"/>
</dbReference>
<dbReference type="eggNOG" id="COG1187">
    <property type="taxonomic scope" value="Bacteria"/>
</dbReference>
<dbReference type="PANTHER" id="PTHR47683:SF3">
    <property type="entry name" value="RIBOSOMAL LARGE SUBUNIT PSEUDOURIDINE SYNTHASE B"/>
    <property type="match status" value="1"/>
</dbReference>
<keyword evidence="3 5" id="KW-0413">Isomerase</keyword>
<dbReference type="GO" id="GO:0000455">
    <property type="term" value="P:enzyme-directed rRNA pseudouridine synthesis"/>
    <property type="evidence" value="ECO:0007669"/>
    <property type="project" value="UniProtKB-ARBA"/>
</dbReference>
<dbReference type="InterPro" id="IPR000748">
    <property type="entry name" value="PsdUridine_synth_RsuA/RluB/E/F"/>
</dbReference>
<feature type="region of interest" description="Disordered" evidence="6">
    <location>
        <begin position="463"/>
        <end position="491"/>
    </location>
</feature>
<dbReference type="InterPro" id="IPR006145">
    <property type="entry name" value="PsdUridine_synth_RsuA/RluA"/>
</dbReference>
<dbReference type="PROSITE" id="PS50889">
    <property type="entry name" value="S4"/>
    <property type="match status" value="1"/>
</dbReference>
<dbReference type="SMART" id="SM00363">
    <property type="entry name" value="S4"/>
    <property type="match status" value="1"/>
</dbReference>
<keyword evidence="9" id="KW-1185">Reference proteome</keyword>
<dbReference type="FunFam" id="3.10.290.10:FF:000003">
    <property type="entry name" value="Pseudouridine synthase"/>
    <property type="match status" value="1"/>
</dbReference>
<proteinExistence type="inferred from homology"/>
<evidence type="ECO:0000313" key="8">
    <source>
        <dbReference type="EMBL" id="AGF48404.1"/>
    </source>
</evidence>
<dbReference type="NCBIfam" id="TIGR00093">
    <property type="entry name" value="pseudouridine synthase"/>
    <property type="match status" value="1"/>
</dbReference>
<dbReference type="OrthoDB" id="9807213at2"/>
<dbReference type="KEGG" id="kon:CONE_0649"/>
<dbReference type="EMBL" id="CP003805">
    <property type="protein sequence ID" value="AGF48404.1"/>
    <property type="molecule type" value="Genomic_DNA"/>
</dbReference>
<dbReference type="HOGENOM" id="CLU_024979_13_0_4"/>
<evidence type="ECO:0000259" key="7">
    <source>
        <dbReference type="SMART" id="SM00363"/>
    </source>
</evidence>
<reference evidence="8 9" key="1">
    <citation type="journal article" date="2013" name="Genome Biol. Evol.">
        <title>Genome evolution and phylogenomic analysis of candidatus kinetoplastibacterium, the betaproteobacterial endosymbionts of strigomonas and angomonas.</title>
        <authorList>
            <person name="Alves J.M."/>
            <person name="Serrano M.G."/>
            <person name="Maia da Silva F."/>
            <person name="Voegtly L.J."/>
            <person name="Matveyev A.V."/>
            <person name="Teixeira M.M."/>
            <person name="Camargo E.P."/>
            <person name="Buck G.A."/>
        </authorList>
    </citation>
    <scope>NUCLEOTIDE SEQUENCE [LARGE SCALE GENOMIC DNA]</scope>
    <source>
        <strain evidence="8 9">TCC290E</strain>
    </source>
</reference>
<dbReference type="InterPro" id="IPR036986">
    <property type="entry name" value="S4_RNA-bd_sf"/>
</dbReference>
<evidence type="ECO:0000256" key="1">
    <source>
        <dbReference type="ARBA" id="ARBA00008348"/>
    </source>
</evidence>
<dbReference type="GO" id="GO:0120159">
    <property type="term" value="F:rRNA pseudouridine synthase activity"/>
    <property type="evidence" value="ECO:0007669"/>
    <property type="project" value="UniProtKB-ARBA"/>
</dbReference>
<gene>
    <name evidence="8" type="ORF">CONE_0649</name>
</gene>
<dbReference type="EC" id="5.4.99.-" evidence="5"/>